<keyword evidence="2 5" id="KW-0540">Nuclease</keyword>
<dbReference type="PANTHER" id="PTHR30008:SF0">
    <property type="entry name" value="EXODEOXYRIBONUCLEASE 7 LARGE SUBUNIT"/>
    <property type="match status" value="1"/>
</dbReference>
<comment type="caution">
    <text evidence="9">The sequence shown here is derived from an EMBL/GenBank/DDBJ whole genome shotgun (WGS) entry which is preliminary data.</text>
</comment>
<keyword evidence="10" id="KW-1185">Reference proteome</keyword>
<dbReference type="HAMAP" id="MF_00378">
    <property type="entry name" value="Exonuc_7_L"/>
    <property type="match status" value="1"/>
</dbReference>
<dbReference type="Pfam" id="PF02601">
    <property type="entry name" value="Exonuc_VII_L"/>
    <property type="match status" value="1"/>
</dbReference>
<evidence type="ECO:0000256" key="2">
    <source>
        <dbReference type="ARBA" id="ARBA00022722"/>
    </source>
</evidence>
<comment type="subcellular location">
    <subcellularLocation>
        <location evidence="5 6">Cytoplasm</location>
    </subcellularLocation>
</comment>
<protein>
    <recommendedName>
        <fullName evidence="5">Exodeoxyribonuclease 7 large subunit</fullName>
        <ecNumber evidence="5">3.1.11.6</ecNumber>
    </recommendedName>
    <alternativeName>
        <fullName evidence="5">Exodeoxyribonuclease VII large subunit</fullName>
        <shortName evidence="5">Exonuclease VII large subunit</shortName>
    </alternativeName>
</protein>
<sequence>MAAQTSPDAPIPVGEVSRLIGGWIDRLGAVWVEGQITQLSRRPGAGVVFLTLRDPSHDVSLSVTCYRAVFDRVADVVSEGARVVVHAKPEWYAPRGQLSLRAAEIRPVGVGELLARLEQLKKSLAAEGLFAADRKRALPFLPQLIGLVCGRASAAERDVLENARHRWPAVRFEVRNVPVQGVHAVPGVIEAVQELDAHPDVDVIVVARGGGSVEDLLPFSDEQLVRTVAACRTPVVSAIGHEPDTPLLDLVADLRASTPTDAAKRVVPDVGEELTRVRHLRDRALRCVESLLDREERGLAAARARPCMEQPHRMVDERAEQIDALAARGRRTLGHLLDRAASELTHTHARVVALSPAATLRRGYAVLQHEDGRVVRAAEEVGPEEELRARVAEGEFAVRPVAPAPAVTPPA</sequence>
<dbReference type="InterPro" id="IPR020579">
    <property type="entry name" value="Exonuc_VII_lsu_C"/>
</dbReference>
<evidence type="ECO:0000256" key="6">
    <source>
        <dbReference type="RuleBase" id="RU004355"/>
    </source>
</evidence>
<dbReference type="PANTHER" id="PTHR30008">
    <property type="entry name" value="EXODEOXYRIBONUCLEASE 7 LARGE SUBUNIT"/>
    <property type="match status" value="1"/>
</dbReference>
<keyword evidence="4 5" id="KW-0269">Exonuclease</keyword>
<evidence type="ECO:0000259" key="7">
    <source>
        <dbReference type="Pfam" id="PF02601"/>
    </source>
</evidence>
<dbReference type="NCBIfam" id="TIGR00237">
    <property type="entry name" value="xseA"/>
    <property type="match status" value="1"/>
</dbReference>
<dbReference type="Proteomes" id="UP001180531">
    <property type="component" value="Unassembled WGS sequence"/>
</dbReference>
<evidence type="ECO:0000256" key="1">
    <source>
        <dbReference type="ARBA" id="ARBA00022490"/>
    </source>
</evidence>
<comment type="subunit">
    <text evidence="5">Heterooligomer composed of large and small subunits.</text>
</comment>
<feature type="domain" description="Exonuclease VII large subunit C-terminal" evidence="7">
    <location>
        <begin position="129"/>
        <end position="350"/>
    </location>
</feature>
<evidence type="ECO:0000313" key="10">
    <source>
        <dbReference type="Proteomes" id="UP001180531"/>
    </source>
</evidence>
<evidence type="ECO:0000256" key="4">
    <source>
        <dbReference type="ARBA" id="ARBA00022839"/>
    </source>
</evidence>
<evidence type="ECO:0000256" key="5">
    <source>
        <dbReference type="HAMAP-Rule" id="MF_00378"/>
    </source>
</evidence>
<keyword evidence="1 5" id="KW-0963">Cytoplasm</keyword>
<dbReference type="GO" id="GO:0008855">
    <property type="term" value="F:exodeoxyribonuclease VII activity"/>
    <property type="evidence" value="ECO:0007669"/>
    <property type="project" value="UniProtKB-EC"/>
</dbReference>
<dbReference type="RefSeq" id="WP_311613892.1">
    <property type="nucleotide sequence ID" value="NZ_JAVRFI010000020.1"/>
</dbReference>
<dbReference type="InterPro" id="IPR025824">
    <property type="entry name" value="OB-fold_nuc-bd_dom"/>
</dbReference>
<evidence type="ECO:0000259" key="8">
    <source>
        <dbReference type="Pfam" id="PF13742"/>
    </source>
</evidence>
<reference evidence="9" key="1">
    <citation type="submission" date="2024-05" db="EMBL/GenBank/DDBJ databases">
        <title>30 novel species of actinomycetes from the DSMZ collection.</title>
        <authorList>
            <person name="Nouioui I."/>
        </authorList>
    </citation>
    <scope>NUCLEOTIDE SEQUENCE</scope>
    <source>
        <strain evidence="9">DSM 40473</strain>
    </source>
</reference>
<proteinExistence type="inferred from homology"/>
<feature type="domain" description="OB-fold nucleic acid binding" evidence="8">
    <location>
        <begin position="12"/>
        <end position="106"/>
    </location>
</feature>
<name>A0ABU2STS1_9ACTN</name>
<evidence type="ECO:0000313" key="9">
    <source>
        <dbReference type="EMBL" id="MDT0452408.1"/>
    </source>
</evidence>
<dbReference type="InterPro" id="IPR003753">
    <property type="entry name" value="Exonuc_VII_L"/>
</dbReference>
<accession>A0ABU2STS1</accession>
<dbReference type="EMBL" id="JAVRFI010000020">
    <property type="protein sequence ID" value="MDT0452408.1"/>
    <property type="molecule type" value="Genomic_DNA"/>
</dbReference>
<comment type="catalytic activity">
    <reaction evidence="5 6">
        <text>Exonucleolytic cleavage in either 5'- to 3'- or 3'- to 5'-direction to yield nucleoside 5'-phosphates.</text>
        <dbReference type="EC" id="3.1.11.6"/>
    </reaction>
</comment>
<dbReference type="Pfam" id="PF13742">
    <property type="entry name" value="tRNA_anti_2"/>
    <property type="match status" value="1"/>
</dbReference>
<keyword evidence="3 5" id="KW-0378">Hydrolase</keyword>
<evidence type="ECO:0000256" key="3">
    <source>
        <dbReference type="ARBA" id="ARBA00022801"/>
    </source>
</evidence>
<dbReference type="EC" id="3.1.11.6" evidence="5"/>
<organism evidence="9 10">
    <name type="scientific">Streptomyces hesseae</name>
    <dbReference type="NCBI Taxonomy" id="3075519"/>
    <lineage>
        <taxon>Bacteria</taxon>
        <taxon>Bacillati</taxon>
        <taxon>Actinomycetota</taxon>
        <taxon>Actinomycetes</taxon>
        <taxon>Kitasatosporales</taxon>
        <taxon>Streptomycetaceae</taxon>
        <taxon>Streptomyces</taxon>
    </lineage>
</organism>
<comment type="function">
    <text evidence="5">Bidirectionally degrades single-stranded DNA into large acid-insoluble oligonucleotides, which are then degraded further into small acid-soluble oligonucleotides.</text>
</comment>
<dbReference type="CDD" id="cd04489">
    <property type="entry name" value="ExoVII_LU_OBF"/>
    <property type="match status" value="1"/>
</dbReference>
<gene>
    <name evidence="5 9" type="primary">xseA</name>
    <name evidence="9" type="ORF">RM609_25450</name>
</gene>
<comment type="similarity">
    <text evidence="5 6">Belongs to the XseA family.</text>
</comment>